<dbReference type="InterPro" id="IPR001789">
    <property type="entry name" value="Sig_transdc_resp-reg_receiver"/>
</dbReference>
<evidence type="ECO:0000256" key="1">
    <source>
        <dbReference type="ARBA" id="ARBA00022553"/>
    </source>
</evidence>
<dbReference type="AlphaFoldDB" id="A0A932FVF4"/>
<feature type="domain" description="Response regulatory" evidence="3">
    <location>
        <begin position="8"/>
        <end position="124"/>
    </location>
</feature>
<evidence type="ECO:0000313" key="5">
    <source>
        <dbReference type="Proteomes" id="UP000769766"/>
    </source>
</evidence>
<sequence length="174" mass="20300">MSDKDRPRILLVEDNRELQEMFRVRLEMEGFEIAFADDGRGCLKALEEQQPDLILLDLFMPVMDGYQVLETLSNTPLYSEIPVVVFSVEGNPREIERAVALGAVEYIVKGKMELERVVARIQEILAEGRARSLFEEVLLDLLVEKGIVDRREIRVRLREKRKEALMRRLKERRS</sequence>
<proteinExistence type="predicted"/>
<dbReference type="SMART" id="SM00448">
    <property type="entry name" value="REC"/>
    <property type="match status" value="1"/>
</dbReference>
<evidence type="ECO:0000256" key="2">
    <source>
        <dbReference type="PROSITE-ProRule" id="PRU00169"/>
    </source>
</evidence>
<dbReference type="Pfam" id="PF00072">
    <property type="entry name" value="Response_reg"/>
    <property type="match status" value="1"/>
</dbReference>
<feature type="modified residue" description="4-aspartylphosphate" evidence="2">
    <location>
        <position position="57"/>
    </location>
</feature>
<comment type="caution">
    <text evidence="4">The sequence shown here is derived from an EMBL/GenBank/DDBJ whole genome shotgun (WGS) entry which is preliminary data.</text>
</comment>
<dbReference type="InterPro" id="IPR050595">
    <property type="entry name" value="Bact_response_regulator"/>
</dbReference>
<organism evidence="4 5">
    <name type="scientific">Tectimicrobiota bacterium</name>
    <dbReference type="NCBI Taxonomy" id="2528274"/>
    <lineage>
        <taxon>Bacteria</taxon>
        <taxon>Pseudomonadati</taxon>
        <taxon>Nitrospinota/Tectimicrobiota group</taxon>
        <taxon>Candidatus Tectimicrobiota</taxon>
    </lineage>
</organism>
<keyword evidence="1 2" id="KW-0597">Phosphoprotein</keyword>
<dbReference type="EMBL" id="JACPRF010000218">
    <property type="protein sequence ID" value="MBI2876660.1"/>
    <property type="molecule type" value="Genomic_DNA"/>
</dbReference>
<dbReference type="SUPFAM" id="SSF52172">
    <property type="entry name" value="CheY-like"/>
    <property type="match status" value="1"/>
</dbReference>
<evidence type="ECO:0000259" key="3">
    <source>
        <dbReference type="PROSITE" id="PS50110"/>
    </source>
</evidence>
<gene>
    <name evidence="4" type="ORF">HYY20_07245</name>
</gene>
<dbReference type="CDD" id="cd00156">
    <property type="entry name" value="REC"/>
    <property type="match status" value="1"/>
</dbReference>
<dbReference type="PANTHER" id="PTHR44591:SF3">
    <property type="entry name" value="RESPONSE REGULATORY DOMAIN-CONTAINING PROTEIN"/>
    <property type="match status" value="1"/>
</dbReference>
<name>A0A932FVF4_UNCTE</name>
<dbReference type="PANTHER" id="PTHR44591">
    <property type="entry name" value="STRESS RESPONSE REGULATOR PROTEIN 1"/>
    <property type="match status" value="1"/>
</dbReference>
<reference evidence="4" key="1">
    <citation type="submission" date="2020-07" db="EMBL/GenBank/DDBJ databases">
        <title>Huge and variable diversity of episymbiotic CPR bacteria and DPANN archaea in groundwater ecosystems.</title>
        <authorList>
            <person name="He C.Y."/>
            <person name="Keren R."/>
            <person name="Whittaker M."/>
            <person name="Farag I.F."/>
            <person name="Doudna J."/>
            <person name="Cate J.H.D."/>
            <person name="Banfield J.F."/>
        </authorList>
    </citation>
    <scope>NUCLEOTIDE SEQUENCE</scope>
    <source>
        <strain evidence="4">NC_groundwater_672_Ag_B-0.1um_62_36</strain>
    </source>
</reference>
<dbReference type="InterPro" id="IPR011006">
    <property type="entry name" value="CheY-like_superfamily"/>
</dbReference>
<evidence type="ECO:0000313" key="4">
    <source>
        <dbReference type="EMBL" id="MBI2876660.1"/>
    </source>
</evidence>
<protein>
    <submittedName>
        <fullName evidence="4">Response regulator</fullName>
    </submittedName>
</protein>
<accession>A0A932FVF4</accession>
<dbReference type="PROSITE" id="PS50110">
    <property type="entry name" value="RESPONSE_REGULATORY"/>
    <property type="match status" value="1"/>
</dbReference>
<dbReference type="GO" id="GO:0000160">
    <property type="term" value="P:phosphorelay signal transduction system"/>
    <property type="evidence" value="ECO:0007669"/>
    <property type="project" value="InterPro"/>
</dbReference>
<dbReference type="Proteomes" id="UP000769766">
    <property type="component" value="Unassembled WGS sequence"/>
</dbReference>
<dbReference type="Gene3D" id="3.40.50.2300">
    <property type="match status" value="1"/>
</dbReference>